<dbReference type="Pfam" id="PF09218">
    <property type="entry name" value="EhaM"/>
    <property type="match status" value="1"/>
</dbReference>
<dbReference type="GeneID" id="64819409"/>
<sequence>MDNNESLLELMKIRIVTSFRWREDIVLPLADELGIKKEEMEQILIKNLDMSSLEALHPRFESARPRCLKERIHADLRLCYLSDVMEIVSGDDSEKITTKISKEVLDGTPYNQALEDGKKQLLEILLGDQI</sequence>
<dbReference type="SUPFAM" id="SSF101332">
    <property type="entry name" value="Hypothetical protein MTH393"/>
    <property type="match status" value="1"/>
</dbReference>
<evidence type="ECO:0000313" key="2">
    <source>
        <dbReference type="Proteomes" id="UP000681041"/>
    </source>
</evidence>
<dbReference type="Gene3D" id="1.10.3070.10">
    <property type="entry name" value="EhaM-like"/>
    <property type="match status" value="1"/>
</dbReference>
<protein>
    <submittedName>
        <fullName evidence="1">DUF1959 domain-containing protein</fullName>
    </submittedName>
</protein>
<accession>A0A8T8K3R1</accession>
<dbReference type="RefSeq" id="WP_211533486.1">
    <property type="nucleotide sequence ID" value="NZ_CP058560.1"/>
</dbReference>
<keyword evidence="2" id="KW-1185">Reference proteome</keyword>
<gene>
    <name evidence="1" type="ORF">HYG87_01555</name>
</gene>
<organism evidence="1 2">
    <name type="scientific">Methanobacterium alkalithermotolerans</name>
    <dbReference type="NCBI Taxonomy" id="2731220"/>
    <lineage>
        <taxon>Archaea</taxon>
        <taxon>Methanobacteriati</taxon>
        <taxon>Methanobacteriota</taxon>
        <taxon>Methanomada group</taxon>
        <taxon>Methanobacteria</taxon>
        <taxon>Methanobacteriales</taxon>
        <taxon>Methanobacteriaceae</taxon>
        <taxon>Methanobacterium</taxon>
    </lineage>
</organism>
<dbReference type="EMBL" id="CP058560">
    <property type="protein sequence ID" value="QUH22542.1"/>
    <property type="molecule type" value="Genomic_DNA"/>
</dbReference>
<proteinExistence type="predicted"/>
<dbReference type="OrthoDB" id="59507at2157"/>
<evidence type="ECO:0000313" key="1">
    <source>
        <dbReference type="EMBL" id="QUH22542.1"/>
    </source>
</evidence>
<dbReference type="Proteomes" id="UP000681041">
    <property type="component" value="Chromosome"/>
</dbReference>
<dbReference type="InterPro" id="IPR012056">
    <property type="entry name" value="NiFe_EhaM"/>
</dbReference>
<reference evidence="1" key="1">
    <citation type="submission" date="2020-07" db="EMBL/GenBank/DDBJ databases">
        <title>Methanobacterium. sp. MethCan genome.</title>
        <authorList>
            <person name="Postec A."/>
            <person name="Quemeneur M."/>
        </authorList>
    </citation>
    <scope>NUCLEOTIDE SEQUENCE</scope>
    <source>
        <strain evidence="1">MethCAN</strain>
    </source>
</reference>
<dbReference type="InterPro" id="IPR036606">
    <property type="entry name" value="EhaM-like_sf"/>
</dbReference>
<dbReference type="KEGG" id="meme:HYG87_01555"/>
<dbReference type="AlphaFoldDB" id="A0A8T8K3R1"/>
<name>A0A8T8K3R1_9EURY</name>